<dbReference type="GO" id="GO:0008270">
    <property type="term" value="F:zinc ion binding"/>
    <property type="evidence" value="ECO:0007669"/>
    <property type="project" value="UniProtKB-KW"/>
</dbReference>
<keyword evidence="5 8" id="KW-0863">Zinc-finger</keyword>
<dbReference type="Gene3D" id="3.30.40.10">
    <property type="entry name" value="Zinc/RING finger domain, C3HC4 (zinc finger)"/>
    <property type="match status" value="1"/>
</dbReference>
<evidence type="ECO:0000256" key="6">
    <source>
        <dbReference type="ARBA" id="ARBA00022786"/>
    </source>
</evidence>
<dbReference type="STRING" id="1141098.A0A1Y2E0Y9"/>
<evidence type="ECO:0000256" key="3">
    <source>
        <dbReference type="ARBA" id="ARBA00022679"/>
    </source>
</evidence>
<dbReference type="InterPro" id="IPR001841">
    <property type="entry name" value="Znf_RING"/>
</dbReference>
<dbReference type="SMART" id="SM00184">
    <property type="entry name" value="RING"/>
    <property type="match status" value="1"/>
</dbReference>
<feature type="region of interest" description="Disordered" evidence="9">
    <location>
        <begin position="72"/>
        <end position="103"/>
    </location>
</feature>
<keyword evidence="6" id="KW-0833">Ubl conjugation pathway</keyword>
<accession>A0A1Y2E0Y9</accession>
<evidence type="ECO:0000256" key="7">
    <source>
        <dbReference type="ARBA" id="ARBA00022833"/>
    </source>
</evidence>
<dbReference type="OrthoDB" id="8062037at2759"/>
<feature type="compositionally biased region" description="Polar residues" evidence="9">
    <location>
        <begin position="464"/>
        <end position="481"/>
    </location>
</feature>
<comment type="catalytic activity">
    <reaction evidence="1">
        <text>S-ubiquitinyl-[E2 ubiquitin-conjugating enzyme]-L-cysteine + [acceptor protein]-L-lysine = [E2 ubiquitin-conjugating enzyme]-L-cysteine + N(6)-ubiquitinyl-[acceptor protein]-L-lysine.</text>
        <dbReference type="EC" id="2.3.2.27"/>
    </reaction>
</comment>
<dbReference type="SUPFAM" id="SSF57850">
    <property type="entry name" value="RING/U-box"/>
    <property type="match status" value="1"/>
</dbReference>
<gene>
    <name evidence="11" type="ORF">BCR38DRAFT_408759</name>
</gene>
<dbReference type="GeneID" id="63774511"/>
<evidence type="ECO:0000259" key="10">
    <source>
        <dbReference type="PROSITE" id="PS50089"/>
    </source>
</evidence>
<feature type="compositionally biased region" description="Low complexity" evidence="9">
    <location>
        <begin position="442"/>
        <end position="452"/>
    </location>
</feature>
<name>A0A1Y2E0Y9_9PEZI</name>
<evidence type="ECO:0000256" key="4">
    <source>
        <dbReference type="ARBA" id="ARBA00022723"/>
    </source>
</evidence>
<evidence type="ECO:0000256" key="5">
    <source>
        <dbReference type="ARBA" id="ARBA00022771"/>
    </source>
</evidence>
<proteinExistence type="predicted"/>
<feature type="domain" description="RING-type" evidence="10">
    <location>
        <begin position="332"/>
        <end position="373"/>
    </location>
</feature>
<dbReference type="RefSeq" id="XP_040716166.1">
    <property type="nucleotide sequence ID" value="XM_040858299.1"/>
</dbReference>
<evidence type="ECO:0000313" key="12">
    <source>
        <dbReference type="Proteomes" id="UP000193689"/>
    </source>
</evidence>
<dbReference type="InParanoid" id="A0A1Y2E0Y9"/>
<evidence type="ECO:0000256" key="8">
    <source>
        <dbReference type="PROSITE-ProRule" id="PRU00175"/>
    </source>
</evidence>
<organism evidence="11 12">
    <name type="scientific">Pseudomassariella vexata</name>
    <dbReference type="NCBI Taxonomy" id="1141098"/>
    <lineage>
        <taxon>Eukaryota</taxon>
        <taxon>Fungi</taxon>
        <taxon>Dikarya</taxon>
        <taxon>Ascomycota</taxon>
        <taxon>Pezizomycotina</taxon>
        <taxon>Sordariomycetes</taxon>
        <taxon>Xylariomycetidae</taxon>
        <taxon>Amphisphaeriales</taxon>
        <taxon>Pseudomassariaceae</taxon>
        <taxon>Pseudomassariella</taxon>
    </lineage>
</organism>
<dbReference type="Proteomes" id="UP000193689">
    <property type="component" value="Unassembled WGS sequence"/>
</dbReference>
<evidence type="ECO:0000256" key="1">
    <source>
        <dbReference type="ARBA" id="ARBA00000900"/>
    </source>
</evidence>
<feature type="region of interest" description="Disordered" evidence="9">
    <location>
        <begin position="381"/>
        <end position="503"/>
    </location>
</feature>
<dbReference type="EC" id="2.3.2.27" evidence="2"/>
<dbReference type="InterPro" id="IPR013083">
    <property type="entry name" value="Znf_RING/FYVE/PHD"/>
</dbReference>
<evidence type="ECO:0000313" key="11">
    <source>
        <dbReference type="EMBL" id="ORY65014.1"/>
    </source>
</evidence>
<dbReference type="EMBL" id="MCFJ01000006">
    <property type="protein sequence ID" value="ORY65014.1"/>
    <property type="molecule type" value="Genomic_DNA"/>
</dbReference>
<dbReference type="PANTHER" id="PTHR45931">
    <property type="entry name" value="SI:CH211-59O9.10"/>
    <property type="match status" value="1"/>
</dbReference>
<dbReference type="PANTHER" id="PTHR45931:SF3">
    <property type="entry name" value="RING ZINC FINGER-CONTAINING PROTEIN"/>
    <property type="match status" value="1"/>
</dbReference>
<keyword evidence="7" id="KW-0862">Zinc</keyword>
<dbReference type="GO" id="GO:0005634">
    <property type="term" value="C:nucleus"/>
    <property type="evidence" value="ECO:0007669"/>
    <property type="project" value="TreeGrafter"/>
</dbReference>
<dbReference type="FunFam" id="3.30.40.10:FF:000127">
    <property type="entry name" value="E3 ubiquitin-protein ligase RNF181"/>
    <property type="match status" value="1"/>
</dbReference>
<keyword evidence="4" id="KW-0479">Metal-binding</keyword>
<evidence type="ECO:0000256" key="2">
    <source>
        <dbReference type="ARBA" id="ARBA00012483"/>
    </source>
</evidence>
<dbReference type="GO" id="GO:0016567">
    <property type="term" value="P:protein ubiquitination"/>
    <property type="evidence" value="ECO:0007669"/>
    <property type="project" value="UniProtKB-ARBA"/>
</dbReference>
<keyword evidence="12" id="KW-1185">Reference proteome</keyword>
<dbReference type="AlphaFoldDB" id="A0A1Y2E0Y9"/>
<evidence type="ECO:0000256" key="9">
    <source>
        <dbReference type="SAM" id="MobiDB-lite"/>
    </source>
</evidence>
<dbReference type="InterPro" id="IPR051834">
    <property type="entry name" value="RING_finger_E3_ligase"/>
</dbReference>
<sequence>MESNSSDRGGRHLDASADREVVYCHQCEHEWYRDQGGLICPNCDGEATEIVTPENDPRNMEDDFALPGFDHHHRHLHDTDSDPEEDDIEEHLAHGPGGFFGRRTLFRAPGDPEAVYRSRAHPENSDDIIRRFTEMLGDIGGPNLGPPAVTGRSGPATLFSGPGGQGGPGLGEPRVSYTTFHGPGFTGNVSSYTITSSSGGQSRTIRGGNRLGGAEDPFQSIFGNIFGHVGPPPGARNDPTSPDAPGGPGAPQEGRVDLAAALNQLFASVLNPTAVHGDAVYSQEALDRIITNLMEANPQSNAPPPASPETIAKLPRKKLDEQMLGPELKGECTICIDEMHVEDEVIVLPCKHWFHEACVTLWLKEHNTCPICRTAIDGSVASESGATPSSARPQVSSSSSSRVNMSSDRSERLRSNLQQRGEARLNSIRDMASPYDRGGSSRGNSNSPPLNSAFAQSSRDRSPSPATRRSTQSDQTRESSGSGSGGPLHWLRDQFSRGERRRS</sequence>
<feature type="region of interest" description="Disordered" evidence="9">
    <location>
        <begin position="227"/>
        <end position="254"/>
    </location>
</feature>
<keyword evidence="3" id="KW-0808">Transferase</keyword>
<feature type="compositionally biased region" description="Basic and acidic residues" evidence="9">
    <location>
        <begin position="490"/>
        <end position="503"/>
    </location>
</feature>
<reference evidence="11 12" key="1">
    <citation type="submission" date="2016-07" db="EMBL/GenBank/DDBJ databases">
        <title>Pervasive Adenine N6-methylation of Active Genes in Fungi.</title>
        <authorList>
            <consortium name="DOE Joint Genome Institute"/>
            <person name="Mondo S.J."/>
            <person name="Dannebaum R.O."/>
            <person name="Kuo R.C."/>
            <person name="Labutti K."/>
            <person name="Haridas S."/>
            <person name="Kuo A."/>
            <person name="Salamov A."/>
            <person name="Ahrendt S.R."/>
            <person name="Lipzen A."/>
            <person name="Sullivan W."/>
            <person name="Andreopoulos W.B."/>
            <person name="Clum A."/>
            <person name="Lindquist E."/>
            <person name="Daum C."/>
            <person name="Ramamoorthy G.K."/>
            <person name="Gryganskyi A."/>
            <person name="Culley D."/>
            <person name="Magnuson J.K."/>
            <person name="James T.Y."/>
            <person name="O'Malley M.A."/>
            <person name="Stajich J.E."/>
            <person name="Spatafora J.W."/>
            <person name="Visel A."/>
            <person name="Grigoriev I.V."/>
        </authorList>
    </citation>
    <scope>NUCLEOTIDE SEQUENCE [LARGE SCALE GENOMIC DNA]</scope>
    <source>
        <strain evidence="11 12">CBS 129021</strain>
    </source>
</reference>
<dbReference type="CDD" id="cd16454">
    <property type="entry name" value="RING-H2_PA-TM-RING"/>
    <property type="match status" value="1"/>
</dbReference>
<dbReference type="GO" id="GO:0061630">
    <property type="term" value="F:ubiquitin protein ligase activity"/>
    <property type="evidence" value="ECO:0007669"/>
    <property type="project" value="UniProtKB-EC"/>
</dbReference>
<comment type="caution">
    <text evidence="11">The sequence shown here is derived from an EMBL/GenBank/DDBJ whole genome shotgun (WGS) entry which is preliminary data.</text>
</comment>
<feature type="compositionally biased region" description="Low complexity" evidence="9">
    <location>
        <begin position="389"/>
        <end position="407"/>
    </location>
</feature>
<dbReference type="GO" id="GO:0006511">
    <property type="term" value="P:ubiquitin-dependent protein catabolic process"/>
    <property type="evidence" value="ECO:0007669"/>
    <property type="project" value="TreeGrafter"/>
</dbReference>
<dbReference type="PROSITE" id="PS50089">
    <property type="entry name" value="ZF_RING_2"/>
    <property type="match status" value="1"/>
</dbReference>
<dbReference type="Pfam" id="PF13639">
    <property type="entry name" value="zf-RING_2"/>
    <property type="match status" value="1"/>
</dbReference>
<protein>
    <recommendedName>
        <fullName evidence="2">RING-type E3 ubiquitin transferase</fullName>
        <ecNumber evidence="2">2.3.2.27</ecNumber>
    </recommendedName>
</protein>